<evidence type="ECO:0000313" key="1">
    <source>
        <dbReference type="EMBL" id="TRM58868.1"/>
    </source>
</evidence>
<protein>
    <submittedName>
        <fullName evidence="1">Uncharacterized protein</fullName>
    </submittedName>
</protein>
<reference evidence="1 2" key="1">
    <citation type="journal article" date="2019" name="New Phytol.">
        <title>Comparative genomics reveals unique wood-decay strategies and fruiting body development in the Schizophyllaceae.</title>
        <authorList>
            <person name="Almasi E."/>
            <person name="Sahu N."/>
            <person name="Krizsan K."/>
            <person name="Balint B."/>
            <person name="Kovacs G.M."/>
            <person name="Kiss B."/>
            <person name="Cseklye J."/>
            <person name="Drula E."/>
            <person name="Henrissat B."/>
            <person name="Nagy I."/>
            <person name="Chovatia M."/>
            <person name="Adam C."/>
            <person name="LaButti K."/>
            <person name="Lipzen A."/>
            <person name="Riley R."/>
            <person name="Grigoriev I.V."/>
            <person name="Nagy L.G."/>
        </authorList>
    </citation>
    <scope>NUCLEOTIDE SEQUENCE [LARGE SCALE GENOMIC DNA]</scope>
    <source>
        <strain evidence="1 2">NL-1724</strain>
    </source>
</reference>
<name>A0A550C276_9AGAR</name>
<evidence type="ECO:0000313" key="2">
    <source>
        <dbReference type="Proteomes" id="UP000320762"/>
    </source>
</evidence>
<comment type="caution">
    <text evidence="1">The sequence shown here is derived from an EMBL/GenBank/DDBJ whole genome shotgun (WGS) entry which is preliminary data.</text>
</comment>
<proteinExistence type="predicted"/>
<dbReference type="AlphaFoldDB" id="A0A550C276"/>
<dbReference type="OrthoDB" id="2750929at2759"/>
<accession>A0A550C276</accession>
<dbReference type="Proteomes" id="UP000320762">
    <property type="component" value="Unassembled WGS sequence"/>
</dbReference>
<dbReference type="EMBL" id="VDMD01000032">
    <property type="protein sequence ID" value="TRM58868.1"/>
    <property type="molecule type" value="Genomic_DNA"/>
</dbReference>
<sequence>MWPLSYVRLGARAGVPAPYHPSFSVSRWVASSTATPGIAVAKAGSRPVMSRAKPPRISTLSSQKLTDADSVDVSGKSRFNIRTPFGAVKLPYYGSGKYRFPPDTRGFLYFTAPPAVPSIRFRIVDGGNSSDFDHGRDLLLPNGLTPWNVSQNAIVKAQRVVPLRRLLAHEGSEFRDDGSTTSTAQWPQTLDPARLTCLDTVMLSGKNPYLDLPTGRVYLAYTGDHRIGFPEHTRGFLYFDLASLSVRFRILGGHDVIEFKRGSDLLLLDGRTPWCISFHRVASWNSYAPIREQLLLDNLVSKQQIRSHVYVVSTLDHTRLTDADLLDLSGLARCEVSVAPADREMFTLPVRCGESPSRFPIDARGFLYWHVPEENPYDAELRFRRTESLERFAQGHDLWMPGRDRPWSLRLRGLARQAASHSRPLLEYLKQAGLADESVINHHAKTTVTHMRDVFLVRFRLRSLSVRLRVGTLSCHIVFRGMPWVDIYSGAALARLVVLDDTQTTVRLGLRIVTMLDGPRMNCDGKVRSDAVPPKVGHLVPGRRYNRDYGPTNSWSTVRSLGLRKSSKEGKVLLKIMGQSGDDMDTQRMQ</sequence>
<organism evidence="1 2">
    <name type="scientific">Schizophyllum amplum</name>
    <dbReference type="NCBI Taxonomy" id="97359"/>
    <lineage>
        <taxon>Eukaryota</taxon>
        <taxon>Fungi</taxon>
        <taxon>Dikarya</taxon>
        <taxon>Basidiomycota</taxon>
        <taxon>Agaricomycotina</taxon>
        <taxon>Agaricomycetes</taxon>
        <taxon>Agaricomycetidae</taxon>
        <taxon>Agaricales</taxon>
        <taxon>Schizophyllaceae</taxon>
        <taxon>Schizophyllum</taxon>
    </lineage>
</organism>
<gene>
    <name evidence="1" type="ORF">BD626DRAFT_437635</name>
</gene>
<keyword evidence="2" id="KW-1185">Reference proteome</keyword>